<evidence type="ECO:0000313" key="1">
    <source>
        <dbReference type="EMBL" id="DAE03579.1"/>
    </source>
</evidence>
<name>A0A8S5PAU9_9CAUD</name>
<protein>
    <submittedName>
        <fullName evidence="1">NikA, BACTERIAL CONJUGATION, RELAXASE, DNA</fullName>
    </submittedName>
</protein>
<reference evidence="1" key="1">
    <citation type="journal article" date="2021" name="Proc. Natl. Acad. Sci. U.S.A.">
        <title>A Catalog of Tens of Thousands of Viruses from Human Metagenomes Reveals Hidden Associations with Chronic Diseases.</title>
        <authorList>
            <person name="Tisza M.J."/>
            <person name="Buck C.B."/>
        </authorList>
    </citation>
    <scope>NUCLEOTIDE SEQUENCE</scope>
    <source>
        <strain evidence="1">CtpoI7</strain>
    </source>
</reference>
<proteinExistence type="predicted"/>
<dbReference type="EMBL" id="BK015368">
    <property type="protein sequence ID" value="DAE03579.1"/>
    <property type="molecule type" value="Genomic_DNA"/>
</dbReference>
<sequence length="53" mass="6614">MEDKFVYDNTNRKKTYLVRFTDEEHEALRYESFKTKKPINQIIIEKLFKKEEK</sequence>
<accession>A0A8S5PAU9</accession>
<organism evidence="1">
    <name type="scientific">Siphoviridae sp. ctpoI7</name>
    <dbReference type="NCBI Taxonomy" id="2825678"/>
    <lineage>
        <taxon>Viruses</taxon>
        <taxon>Duplodnaviria</taxon>
        <taxon>Heunggongvirae</taxon>
        <taxon>Uroviricota</taxon>
        <taxon>Caudoviricetes</taxon>
    </lineage>
</organism>